<dbReference type="InterPro" id="IPR001131">
    <property type="entry name" value="Peptidase_M24B_aminopep-P_CS"/>
</dbReference>
<evidence type="ECO:0000259" key="2">
    <source>
        <dbReference type="Pfam" id="PF00557"/>
    </source>
</evidence>
<organism evidence="4 5">
    <name type="scientific">Nonomuraea guangzhouensis</name>
    <dbReference type="NCBI Taxonomy" id="1291555"/>
    <lineage>
        <taxon>Bacteria</taxon>
        <taxon>Bacillati</taxon>
        <taxon>Actinomycetota</taxon>
        <taxon>Actinomycetes</taxon>
        <taxon>Streptosporangiales</taxon>
        <taxon>Streptosporangiaceae</taxon>
        <taxon>Nonomuraea</taxon>
    </lineage>
</organism>
<keyword evidence="1" id="KW-0479">Metal-binding</keyword>
<dbReference type="RefSeq" id="WP_219538394.1">
    <property type="nucleotide sequence ID" value="NZ_JAHKRM010000047.1"/>
</dbReference>
<name>A0ABW4GBB3_9ACTN</name>
<feature type="domain" description="Creatinase N-terminal" evidence="3">
    <location>
        <begin position="8"/>
        <end position="123"/>
    </location>
</feature>
<reference evidence="5" key="1">
    <citation type="journal article" date="2019" name="Int. J. Syst. Evol. Microbiol.">
        <title>The Global Catalogue of Microorganisms (GCM) 10K type strain sequencing project: providing services to taxonomists for standard genome sequencing and annotation.</title>
        <authorList>
            <consortium name="The Broad Institute Genomics Platform"/>
            <consortium name="The Broad Institute Genome Sequencing Center for Infectious Disease"/>
            <person name="Wu L."/>
            <person name="Ma J."/>
        </authorList>
    </citation>
    <scope>NUCLEOTIDE SEQUENCE [LARGE SCALE GENOMIC DNA]</scope>
    <source>
        <strain evidence="5">CGMCC 1.15399</strain>
    </source>
</reference>
<dbReference type="InterPro" id="IPR000994">
    <property type="entry name" value="Pept_M24"/>
</dbReference>
<dbReference type="Proteomes" id="UP001597097">
    <property type="component" value="Unassembled WGS sequence"/>
</dbReference>
<dbReference type="PANTHER" id="PTHR46112:SF8">
    <property type="entry name" value="CYTOPLASMIC PEPTIDASE PEPQ-RELATED"/>
    <property type="match status" value="1"/>
</dbReference>
<dbReference type="PROSITE" id="PS00491">
    <property type="entry name" value="PROLINE_PEPTIDASE"/>
    <property type="match status" value="1"/>
</dbReference>
<dbReference type="PANTHER" id="PTHR46112">
    <property type="entry name" value="AMINOPEPTIDASE"/>
    <property type="match status" value="1"/>
</dbReference>
<dbReference type="CDD" id="cd01092">
    <property type="entry name" value="APP-like"/>
    <property type="match status" value="1"/>
</dbReference>
<sequence length="349" mass="36820">MTVNYPERRARVAEMLPAREVDAILVTSGVNVRYLTGLESSNAAVLIKADGSALLVTDNRYIEKTRGLDVAAVEASDVAARLAAPGIGIEAASMTVATFNRLSSLLESGPVPLEPLVELLRAVKDDDELELLRTACAISDQAFADVTGNIGPGVTERDLARLLEARMIELGADGPAFATIVAAGENGAIPHHAPSGRELRTGDLITIDFGACYQGYHADMTRTVALGGPADWQREIYDLVAEAQRAGSEALAPGATAKEVDAAARSVIEAAGHGGHFRHGLGHGVGLEIHEDPFLGPSRTGRLEDRVPVTVEPGVYLPDRGGVRIEDTLVTRTGGPELLTKTTKELLVL</sequence>
<dbReference type="InterPro" id="IPR000587">
    <property type="entry name" value="Creatinase_N"/>
</dbReference>
<dbReference type="InterPro" id="IPR050659">
    <property type="entry name" value="Peptidase_M24B"/>
</dbReference>
<evidence type="ECO:0000259" key="3">
    <source>
        <dbReference type="Pfam" id="PF01321"/>
    </source>
</evidence>
<keyword evidence="5" id="KW-1185">Reference proteome</keyword>
<evidence type="ECO:0000313" key="5">
    <source>
        <dbReference type="Proteomes" id="UP001597097"/>
    </source>
</evidence>
<feature type="domain" description="Peptidase M24" evidence="2">
    <location>
        <begin position="130"/>
        <end position="331"/>
    </location>
</feature>
<accession>A0ABW4GBB3</accession>
<evidence type="ECO:0000313" key="4">
    <source>
        <dbReference type="EMBL" id="MFD1540074.1"/>
    </source>
</evidence>
<evidence type="ECO:0000256" key="1">
    <source>
        <dbReference type="RuleBase" id="RU000590"/>
    </source>
</evidence>
<dbReference type="Pfam" id="PF00557">
    <property type="entry name" value="Peptidase_M24"/>
    <property type="match status" value="1"/>
</dbReference>
<comment type="similarity">
    <text evidence="1">Belongs to the peptidase M24B family.</text>
</comment>
<comment type="caution">
    <text evidence="4">The sequence shown here is derived from an EMBL/GenBank/DDBJ whole genome shotgun (WGS) entry which is preliminary data.</text>
</comment>
<dbReference type="EMBL" id="JBHUCM010000018">
    <property type="protein sequence ID" value="MFD1540074.1"/>
    <property type="molecule type" value="Genomic_DNA"/>
</dbReference>
<dbReference type="Pfam" id="PF01321">
    <property type="entry name" value="Creatinase_N"/>
    <property type="match status" value="1"/>
</dbReference>
<gene>
    <name evidence="4" type="ORF">ACFSJ0_23675</name>
</gene>
<proteinExistence type="inferred from homology"/>
<protein>
    <submittedName>
        <fullName evidence="4">M24 family metallopeptidase</fullName>
    </submittedName>
</protein>